<dbReference type="Proteomes" id="UP001239111">
    <property type="component" value="Chromosome 3"/>
</dbReference>
<gene>
    <name evidence="1" type="ORF">QAD02_003857</name>
</gene>
<keyword evidence="2" id="KW-1185">Reference proteome</keyword>
<evidence type="ECO:0000313" key="1">
    <source>
        <dbReference type="EMBL" id="KAJ8672598.1"/>
    </source>
</evidence>
<name>A0ACC2NP02_9HYME</name>
<reference evidence="1" key="1">
    <citation type="submission" date="2023-04" db="EMBL/GenBank/DDBJ databases">
        <title>A chromosome-level genome assembly of the parasitoid wasp Eretmocerus hayati.</title>
        <authorList>
            <person name="Zhong Y."/>
            <person name="Liu S."/>
            <person name="Liu Y."/>
        </authorList>
    </citation>
    <scope>NUCLEOTIDE SEQUENCE</scope>
    <source>
        <strain evidence="1">ZJU_SS_LIU_2023</strain>
    </source>
</reference>
<accession>A0ACC2NP02</accession>
<proteinExistence type="predicted"/>
<sequence length="1248" mass="134886">MYELTVKTLDSQNHSVTCEEDITVRGFKEHIADTVSVPADSQRLIYCGRVLQDDKKLSDYGDVNGKVIHLVQRAPPQPETRSSNNNGQRQNNDQGWTHGGPRVQYRGHVHRNAMYVSAMSVPTEVIEGHGIPAPQLSNTLSNSRLVAARRMLNKAIQLMDRLDDPSQPLHPSPTENAASESTPPASAPEEDLEQDSDVNTSANDDGNRTTQEDSDGASGFSASALINIRLSHANGSSAENARSVNRIIASESEQSSQAQTQDSVPGRSSAERTEQQRTGSDESGPESAAPERPDASTNTDSQSTSRRSTQQVPRPPQMAELLERLVNTQDRLRPYIERYRVLMLADPSLSPGSGPEGVTENQRIVDGVSESLHYLSHACHALSDIIVDMGQQPPRNLRCRPIIIQHSAILQAGIPIQVESHFNIPRNAANNNNTSTDEGNEATRPSSPTSAASDQTTRSSGTSTRPTPQSLNGTPLQSSLLGTLFNLPNNVEVSMELSPHSTMDLSSPGATDGSETDQVGGTNASYSLAPPFAIIRDALQRVFSERNSQMDASSGSPMNSSSIPTFVTIVGQQMDLGTPNSGQSTQARSNIGTHPTTSTQTRSTARPHVLHPHSHPPNVGVGMSQSLEFDPFLPCNSHHVRRGQASNSNSTSTSQSNAATSTETHNRSQAASQTAPSSGRNGPQGQSLNFTIRDINNARELFEGDNPALTSGLGLAMSLGELFQGPVTGDVHVSLIGSGSGPDGPAMMFHQPQASVHLSPGSDISLAEFLRPFVSVGEYTGQNFLADLRLFLLRNITFEGLRQMSLGQASGPLVSLRRPLREFLEQSFPDSTQSSLQDQVVEQIISHDRLCLQLFVGPNDESSGRQVDIPATIEALLRKFCKEFLKLLFNNDLDDTTFANEAISLAKKLEDQSSSILQHILRGGQTTLESIISRFINQLTDGIHPALQHVLLGELNTRIRAYATRSSDMSQDEIESLLVYKEDSNPTPSPENPPTLTVTPKSEPAVATLASKSSTTPTAQSELRKPGEEAQAQAMQKPPNQQSKREREFKPEPMETDAQLDDRVFETVDLANGEEIPESFPGSDTLPPEWVPIIARDSVRQRKQAQMQALQNGAMPFSDAYLNCLPSKRRKLVEQQRPQLLVTPGGAAAANGLGPIGASVERLVRDGMAHSRLHEAEGAARAVALAPGVRSAFGQAIRECLQPARLTTPDFPNSRRFPNASKYFASECKQQQSQGAAATVPSSSEGSK</sequence>
<comment type="caution">
    <text evidence="1">The sequence shown here is derived from an EMBL/GenBank/DDBJ whole genome shotgun (WGS) entry which is preliminary data.</text>
</comment>
<dbReference type="EMBL" id="CM056743">
    <property type="protein sequence ID" value="KAJ8672598.1"/>
    <property type="molecule type" value="Genomic_DNA"/>
</dbReference>
<organism evidence="1 2">
    <name type="scientific">Eretmocerus hayati</name>
    <dbReference type="NCBI Taxonomy" id="131215"/>
    <lineage>
        <taxon>Eukaryota</taxon>
        <taxon>Metazoa</taxon>
        <taxon>Ecdysozoa</taxon>
        <taxon>Arthropoda</taxon>
        <taxon>Hexapoda</taxon>
        <taxon>Insecta</taxon>
        <taxon>Pterygota</taxon>
        <taxon>Neoptera</taxon>
        <taxon>Endopterygota</taxon>
        <taxon>Hymenoptera</taxon>
        <taxon>Apocrita</taxon>
        <taxon>Proctotrupomorpha</taxon>
        <taxon>Chalcidoidea</taxon>
        <taxon>Aphelinidae</taxon>
        <taxon>Aphelininae</taxon>
        <taxon>Eretmocerus</taxon>
    </lineage>
</organism>
<evidence type="ECO:0000313" key="2">
    <source>
        <dbReference type="Proteomes" id="UP001239111"/>
    </source>
</evidence>
<protein>
    <submittedName>
        <fullName evidence="1">Uncharacterized protein</fullName>
    </submittedName>
</protein>